<dbReference type="Pfam" id="PF00282">
    <property type="entry name" value="Pyridoxal_deC"/>
    <property type="match status" value="1"/>
</dbReference>
<dbReference type="EMBL" id="SNZB01000005">
    <property type="protein sequence ID" value="TDR18347.1"/>
    <property type="molecule type" value="Genomic_DNA"/>
</dbReference>
<dbReference type="GO" id="GO:0016831">
    <property type="term" value="F:carboxy-lyase activity"/>
    <property type="evidence" value="ECO:0007669"/>
    <property type="project" value="UniProtKB-KW"/>
</dbReference>
<evidence type="ECO:0000256" key="3">
    <source>
        <dbReference type="ARBA" id="ARBA00022793"/>
    </source>
</evidence>
<comment type="cofactor">
    <cofactor evidence="1 6 7">
        <name>pyridoxal 5'-phosphate</name>
        <dbReference type="ChEBI" id="CHEBI:597326"/>
    </cofactor>
</comment>
<organism evidence="8 9">
    <name type="scientific">Marinicella litoralis</name>
    <dbReference type="NCBI Taxonomy" id="644220"/>
    <lineage>
        <taxon>Bacteria</taxon>
        <taxon>Pseudomonadati</taxon>
        <taxon>Pseudomonadota</taxon>
        <taxon>Gammaproteobacteria</taxon>
        <taxon>Lysobacterales</taxon>
        <taxon>Marinicellaceae</taxon>
        <taxon>Marinicella</taxon>
    </lineage>
</organism>
<comment type="caution">
    <text evidence="8">The sequence shown here is derived from an EMBL/GenBank/DDBJ whole genome shotgun (WGS) entry which is preliminary data.</text>
</comment>
<evidence type="ECO:0000256" key="1">
    <source>
        <dbReference type="ARBA" id="ARBA00001933"/>
    </source>
</evidence>
<keyword evidence="4 6" id="KW-0663">Pyridoxal phosphate</keyword>
<feature type="modified residue" description="N6-(pyridoxal phosphate)lysine" evidence="6">
    <location>
        <position position="284"/>
    </location>
</feature>
<dbReference type="RefSeq" id="WP_099019648.1">
    <property type="nucleotide sequence ID" value="NZ_NIHB01000003.1"/>
</dbReference>
<dbReference type="OrthoDB" id="9803665at2"/>
<dbReference type="InterPro" id="IPR015422">
    <property type="entry name" value="PyrdxlP-dep_Trfase_small"/>
</dbReference>
<sequence>MTELYKQAFQYATEFLQSANELPIQVSEDARRNLKYLDVDLPKHGMDSVKVIETMNQWVTPATMKMGSPRFFGFVIGGAYPVSVAANWLGTAWDQNTGLEKTTPAVAMLEKVSARWMLDLLGLPQQSATAFVTGATVANFTALAAARNQVFTTAGWDVEADGLIGAPELHIIISEESHPTVYKSLAMLGLGRNRVIKVPTDDQGRMDMEQFPEIKDNTIIITQAGNINSGAFDPIGQICQLAHTKNAWVHVDGAFGLWAMASRKLKHLGAGLELADSWATDAHKWLNVPYDSGLAFVKNEHALKAAMAITASYLPTENAGRNPSDYTPELSRRARGIDVYAVLRHLGSSGVEALINRCCDCAKYFADLLRGAEFEVMNEVVLNQVVVCFGSEKLNLEIMDQVQKDGTCWVGQTIWKDRLAMRISVCNWQTDSAAVDESFSIINKIAKAVISRCTKV</sequence>
<evidence type="ECO:0000256" key="7">
    <source>
        <dbReference type="RuleBase" id="RU000382"/>
    </source>
</evidence>
<comment type="similarity">
    <text evidence="2 7">Belongs to the group II decarboxylase family.</text>
</comment>
<dbReference type="AlphaFoldDB" id="A0A4R6XLA6"/>
<gene>
    <name evidence="8" type="ORF">C8D91_2264</name>
</gene>
<evidence type="ECO:0000256" key="4">
    <source>
        <dbReference type="ARBA" id="ARBA00022898"/>
    </source>
</evidence>
<evidence type="ECO:0000313" key="9">
    <source>
        <dbReference type="Proteomes" id="UP000295724"/>
    </source>
</evidence>
<dbReference type="Gene3D" id="3.90.1150.10">
    <property type="entry name" value="Aspartate Aminotransferase, domain 1"/>
    <property type="match status" value="1"/>
</dbReference>
<protein>
    <submittedName>
        <fullName evidence="8">Glutamate/tyrosine decarboxylase-like PLP-dependent enzyme</fullName>
    </submittedName>
</protein>
<keyword evidence="5 7" id="KW-0456">Lyase</keyword>
<evidence type="ECO:0000256" key="2">
    <source>
        <dbReference type="ARBA" id="ARBA00009533"/>
    </source>
</evidence>
<dbReference type="InterPro" id="IPR010977">
    <property type="entry name" value="Aromatic_deC"/>
</dbReference>
<dbReference type="InterPro" id="IPR002129">
    <property type="entry name" value="PyrdxlP-dep_de-COase"/>
</dbReference>
<reference evidence="8 9" key="1">
    <citation type="submission" date="2019-03" db="EMBL/GenBank/DDBJ databases">
        <title>Genomic Encyclopedia of Type Strains, Phase IV (KMG-IV): sequencing the most valuable type-strain genomes for metagenomic binning, comparative biology and taxonomic classification.</title>
        <authorList>
            <person name="Goeker M."/>
        </authorList>
    </citation>
    <scope>NUCLEOTIDE SEQUENCE [LARGE SCALE GENOMIC DNA]</scope>
    <source>
        <strain evidence="8 9">DSM 25488</strain>
    </source>
</reference>
<keyword evidence="3" id="KW-0210">Decarboxylase</keyword>
<dbReference type="PANTHER" id="PTHR11999:SF70">
    <property type="entry name" value="MIP05841P"/>
    <property type="match status" value="1"/>
</dbReference>
<dbReference type="PANTHER" id="PTHR11999">
    <property type="entry name" value="GROUP II PYRIDOXAL-5-PHOSPHATE DECARBOXYLASE"/>
    <property type="match status" value="1"/>
</dbReference>
<dbReference type="InterPro" id="IPR015424">
    <property type="entry name" value="PyrdxlP-dep_Trfase"/>
</dbReference>
<evidence type="ECO:0000313" key="8">
    <source>
        <dbReference type="EMBL" id="TDR18347.1"/>
    </source>
</evidence>
<name>A0A4R6XLA6_9GAMM</name>
<dbReference type="Proteomes" id="UP000295724">
    <property type="component" value="Unassembled WGS sequence"/>
</dbReference>
<keyword evidence="9" id="KW-1185">Reference proteome</keyword>
<dbReference type="SUPFAM" id="SSF53383">
    <property type="entry name" value="PLP-dependent transferases"/>
    <property type="match status" value="1"/>
</dbReference>
<dbReference type="GO" id="GO:0019752">
    <property type="term" value="P:carboxylic acid metabolic process"/>
    <property type="evidence" value="ECO:0007669"/>
    <property type="project" value="InterPro"/>
</dbReference>
<dbReference type="Gene3D" id="3.40.640.10">
    <property type="entry name" value="Type I PLP-dependent aspartate aminotransferase-like (Major domain)"/>
    <property type="match status" value="1"/>
</dbReference>
<dbReference type="Gene3D" id="3.90.1150.170">
    <property type="match status" value="1"/>
</dbReference>
<evidence type="ECO:0000256" key="5">
    <source>
        <dbReference type="ARBA" id="ARBA00023239"/>
    </source>
</evidence>
<proteinExistence type="inferred from homology"/>
<dbReference type="GO" id="GO:0030170">
    <property type="term" value="F:pyridoxal phosphate binding"/>
    <property type="evidence" value="ECO:0007669"/>
    <property type="project" value="InterPro"/>
</dbReference>
<accession>A0A4R6XLA6</accession>
<dbReference type="InterPro" id="IPR015421">
    <property type="entry name" value="PyrdxlP-dep_Trfase_major"/>
</dbReference>
<evidence type="ECO:0000256" key="6">
    <source>
        <dbReference type="PIRSR" id="PIRSR602129-50"/>
    </source>
</evidence>